<accession>A0A4Q5LVY5</accession>
<name>A0A4Q5LVY5_9BACT</name>
<proteinExistence type="predicted"/>
<dbReference type="EMBL" id="SEWF01000034">
    <property type="protein sequence ID" value="RYU93921.1"/>
    <property type="molecule type" value="Genomic_DNA"/>
</dbReference>
<sequence length="130" mass="14864">MKALLYVFTIIFAVACANKFADESAKLTKETFDLHDEVMPVTMQLEGLRSKVMSKAETMDTTSKQQALEISKLLNEAETEMNEWMPKLADLEKMKDNQEKIDTLVELKTEGDKIKQKTLDAKKKAEDFLK</sequence>
<dbReference type="PROSITE" id="PS51257">
    <property type="entry name" value="PROKAR_LIPOPROTEIN"/>
    <property type="match status" value="1"/>
</dbReference>
<evidence type="ECO:0000313" key="3">
    <source>
        <dbReference type="Proteomes" id="UP000293162"/>
    </source>
</evidence>
<dbReference type="RefSeq" id="WP_130022907.1">
    <property type="nucleotide sequence ID" value="NZ_SEWF01000034.1"/>
</dbReference>
<protein>
    <submittedName>
        <fullName evidence="2">Uncharacterized protein</fullName>
    </submittedName>
</protein>
<feature type="signal peptide" evidence="1">
    <location>
        <begin position="1"/>
        <end position="21"/>
    </location>
</feature>
<reference evidence="2 3" key="1">
    <citation type="submission" date="2019-02" db="EMBL/GenBank/DDBJ databases">
        <title>Bacterial novel species Emticicia sp. 17J42-9 isolated from soil.</title>
        <authorList>
            <person name="Jung H.-Y."/>
        </authorList>
    </citation>
    <scope>NUCLEOTIDE SEQUENCE [LARGE SCALE GENOMIC DNA]</scope>
    <source>
        <strain evidence="2 3">17J42-9</strain>
    </source>
</reference>
<dbReference type="OrthoDB" id="1436925at2"/>
<feature type="chain" id="PRO_5020579302" evidence="1">
    <location>
        <begin position="22"/>
        <end position="130"/>
    </location>
</feature>
<organism evidence="2 3">
    <name type="scientific">Emticicia agri</name>
    <dbReference type="NCBI Taxonomy" id="2492393"/>
    <lineage>
        <taxon>Bacteria</taxon>
        <taxon>Pseudomonadati</taxon>
        <taxon>Bacteroidota</taxon>
        <taxon>Cytophagia</taxon>
        <taxon>Cytophagales</taxon>
        <taxon>Leadbetterellaceae</taxon>
        <taxon>Emticicia</taxon>
    </lineage>
</organism>
<comment type="caution">
    <text evidence="2">The sequence shown here is derived from an EMBL/GenBank/DDBJ whole genome shotgun (WGS) entry which is preliminary data.</text>
</comment>
<dbReference type="AlphaFoldDB" id="A0A4Q5LVY5"/>
<gene>
    <name evidence="2" type="ORF">EWM59_19355</name>
</gene>
<evidence type="ECO:0000256" key="1">
    <source>
        <dbReference type="SAM" id="SignalP"/>
    </source>
</evidence>
<keyword evidence="3" id="KW-1185">Reference proteome</keyword>
<keyword evidence="1" id="KW-0732">Signal</keyword>
<dbReference type="Proteomes" id="UP000293162">
    <property type="component" value="Unassembled WGS sequence"/>
</dbReference>
<evidence type="ECO:0000313" key="2">
    <source>
        <dbReference type="EMBL" id="RYU93921.1"/>
    </source>
</evidence>